<proteinExistence type="predicted"/>
<dbReference type="Gene3D" id="3.30.460.10">
    <property type="entry name" value="Beta Polymerase, domain 2"/>
    <property type="match status" value="1"/>
</dbReference>
<name>A0ABP0BPL4_9PEZI</name>
<protein>
    <recommendedName>
        <fullName evidence="2">RelA/SpoT domain-containing protein</fullName>
    </recommendedName>
</protein>
<keyword evidence="4" id="KW-1185">Reference proteome</keyword>
<feature type="compositionally biased region" description="Acidic residues" evidence="1">
    <location>
        <begin position="150"/>
        <end position="165"/>
    </location>
</feature>
<dbReference type="InterPro" id="IPR007685">
    <property type="entry name" value="RelA_SpoT"/>
</dbReference>
<accession>A0ABP0BPL4</accession>
<feature type="domain" description="RelA/SpoT" evidence="2">
    <location>
        <begin position="26"/>
        <end position="213"/>
    </location>
</feature>
<sequence>MTLTRRVKRFCIKQLQQQGIKCTVTARTKSTNSTKATLDRREKKHREDNYNASFTMHDIFEEMHDLSGVRIVVEFSSDMDAAKQFVQHRFSHNKPPNIFTKDRRCGAWDTVFGAYQTTNYHVSIETPSPSASSANRNTRVYDNGGLYSSDPDEIDEEDPDDDENSDGQYIPGSHNFLPFEDAGVLFEIQVVSLPEDMYNTLAHDLLYKKLAGPLTRQDEIVLDLSHGISLCHGLVTMYFKDKLKDIDFNTSQGFAKEKPVPYQILSSGQRQYDELKKKLPPESLANAPEEFSVPLEAQASMDNFAQWINTYDQKFRAAFIDWHHVAKQHLEIAKKQYTTAQQHLEVGQEQVKLAHQHIETTKSHHDKRLHSECLQALRAAGGNIPYEWYKDRTPDRVPGTCEWFLGQEALCKWQTKNTSGVLY</sequence>
<dbReference type="SMART" id="SM00954">
    <property type="entry name" value="RelA_SpoT"/>
    <property type="match status" value="1"/>
</dbReference>
<comment type="caution">
    <text evidence="3">The sequence shown here is derived from an EMBL/GenBank/DDBJ whole genome shotgun (WGS) entry which is preliminary data.</text>
</comment>
<reference evidence="3 4" key="1">
    <citation type="submission" date="2024-01" db="EMBL/GenBank/DDBJ databases">
        <authorList>
            <person name="Allen C."/>
            <person name="Tagirdzhanova G."/>
        </authorList>
    </citation>
    <scope>NUCLEOTIDE SEQUENCE [LARGE SCALE GENOMIC DNA]</scope>
</reference>
<dbReference type="PANTHER" id="PTHR41773">
    <property type="entry name" value="GTP PYROPHOSPHATASE-RELATED"/>
    <property type="match status" value="1"/>
</dbReference>
<dbReference type="Proteomes" id="UP001642406">
    <property type="component" value="Unassembled WGS sequence"/>
</dbReference>
<feature type="region of interest" description="Disordered" evidence="1">
    <location>
        <begin position="125"/>
        <end position="170"/>
    </location>
</feature>
<dbReference type="SUPFAM" id="SSF81301">
    <property type="entry name" value="Nucleotidyltransferase"/>
    <property type="match status" value="1"/>
</dbReference>
<evidence type="ECO:0000259" key="2">
    <source>
        <dbReference type="SMART" id="SM00954"/>
    </source>
</evidence>
<dbReference type="InterPro" id="IPR043519">
    <property type="entry name" value="NT_sf"/>
</dbReference>
<dbReference type="PANTHER" id="PTHR41773:SF1">
    <property type="entry name" value="RELA_SPOT DOMAIN-CONTAINING PROTEIN"/>
    <property type="match status" value="1"/>
</dbReference>
<dbReference type="EMBL" id="CAWUHC010000035">
    <property type="protein sequence ID" value="CAK7221593.1"/>
    <property type="molecule type" value="Genomic_DNA"/>
</dbReference>
<organism evidence="3 4">
    <name type="scientific">Sporothrix bragantina</name>
    <dbReference type="NCBI Taxonomy" id="671064"/>
    <lineage>
        <taxon>Eukaryota</taxon>
        <taxon>Fungi</taxon>
        <taxon>Dikarya</taxon>
        <taxon>Ascomycota</taxon>
        <taxon>Pezizomycotina</taxon>
        <taxon>Sordariomycetes</taxon>
        <taxon>Sordariomycetidae</taxon>
        <taxon>Ophiostomatales</taxon>
        <taxon>Ophiostomataceae</taxon>
        <taxon>Sporothrix</taxon>
    </lineage>
</organism>
<evidence type="ECO:0000256" key="1">
    <source>
        <dbReference type="SAM" id="MobiDB-lite"/>
    </source>
</evidence>
<feature type="compositionally biased region" description="Polar residues" evidence="1">
    <location>
        <begin position="125"/>
        <end position="140"/>
    </location>
</feature>
<evidence type="ECO:0000313" key="3">
    <source>
        <dbReference type="EMBL" id="CAK7221593.1"/>
    </source>
</evidence>
<feature type="non-terminal residue" evidence="3">
    <location>
        <position position="423"/>
    </location>
</feature>
<gene>
    <name evidence="3" type="ORF">SBRCBS47491_004580</name>
</gene>
<evidence type="ECO:0000313" key="4">
    <source>
        <dbReference type="Proteomes" id="UP001642406"/>
    </source>
</evidence>